<dbReference type="EMBL" id="JAESHT010000030">
    <property type="protein sequence ID" value="MBL3675544.1"/>
    <property type="molecule type" value="Genomic_DNA"/>
</dbReference>
<dbReference type="Gene3D" id="3.40.190.150">
    <property type="entry name" value="Bordetella uptake gene, domain 1"/>
    <property type="match status" value="1"/>
</dbReference>
<gene>
    <name evidence="2" type="ORF">JL111_18905</name>
</gene>
<keyword evidence="3" id="KW-1185">Reference proteome</keyword>
<evidence type="ECO:0000313" key="2">
    <source>
        <dbReference type="EMBL" id="MBL3675544.1"/>
    </source>
</evidence>
<dbReference type="CDD" id="cd13578">
    <property type="entry name" value="PBP2_Bug27"/>
    <property type="match status" value="1"/>
</dbReference>
<dbReference type="InterPro" id="IPR005064">
    <property type="entry name" value="BUG"/>
</dbReference>
<dbReference type="Gene3D" id="3.40.190.10">
    <property type="entry name" value="Periplasmic binding protein-like II"/>
    <property type="match status" value="1"/>
</dbReference>
<name>A0ABS1S9Z7_9RHOB</name>
<protein>
    <submittedName>
        <fullName evidence="2">Tripartite tricarboxylate transporter substrate binding protein</fullName>
    </submittedName>
</protein>
<accession>A0ABS1S9Z7</accession>
<proteinExistence type="inferred from homology"/>
<evidence type="ECO:0000313" key="3">
    <source>
        <dbReference type="Proteomes" id="UP000644749"/>
    </source>
</evidence>
<comment type="similarity">
    <text evidence="1">Belongs to the UPF0065 (bug) family.</text>
</comment>
<sequence length="343" mass="35636">MKISNRIFALTGAVSTKGKLGARVPTLAAIMAVASITAAPSAALSEYPEKVIEIVVPFAPGGGTDTIARVLAEEMTKGLGQSVIVDNRPGASTMIGSKIVAEADPDGYTLLMASFAHAVNPSLNPNIQYDTATAFAPIALVAKSYNILVVNQDSPFKTVEELITYAKEHPGELNYGSFGNGTSAHLSAELFNHLAGTDITHVSYKGAAPALTDLLGGQIQMVFTSVASVAGQISSGALRPLAVTSAERSAAFPDLPTIAEAGVPGYVSDAWYGLYAPAGTPQEVIGVLNASVQKAIGSEALKKFEKSEGLIFEPGTPEDLAAFVKIQEDRWSEVAKAQGLSVE</sequence>
<dbReference type="InterPro" id="IPR042100">
    <property type="entry name" value="Bug_dom1"/>
</dbReference>
<dbReference type="RefSeq" id="WP_191312907.1">
    <property type="nucleotide sequence ID" value="NZ_BNCL01000034.1"/>
</dbReference>
<dbReference type="SUPFAM" id="SSF53850">
    <property type="entry name" value="Periplasmic binding protein-like II"/>
    <property type="match status" value="1"/>
</dbReference>
<dbReference type="PANTHER" id="PTHR42928:SF5">
    <property type="entry name" value="BLR1237 PROTEIN"/>
    <property type="match status" value="1"/>
</dbReference>
<evidence type="ECO:0000256" key="1">
    <source>
        <dbReference type="ARBA" id="ARBA00006987"/>
    </source>
</evidence>
<dbReference type="Pfam" id="PF03401">
    <property type="entry name" value="TctC"/>
    <property type="match status" value="1"/>
</dbReference>
<organism evidence="2 3">
    <name type="scientific">Paracoccus aerius</name>
    <dbReference type="NCBI Taxonomy" id="1915382"/>
    <lineage>
        <taxon>Bacteria</taxon>
        <taxon>Pseudomonadati</taxon>
        <taxon>Pseudomonadota</taxon>
        <taxon>Alphaproteobacteria</taxon>
        <taxon>Rhodobacterales</taxon>
        <taxon>Paracoccaceae</taxon>
        <taxon>Paracoccus</taxon>
    </lineage>
</organism>
<dbReference type="PIRSF" id="PIRSF017082">
    <property type="entry name" value="YflP"/>
    <property type="match status" value="1"/>
</dbReference>
<dbReference type="Proteomes" id="UP000644749">
    <property type="component" value="Unassembled WGS sequence"/>
</dbReference>
<comment type="caution">
    <text evidence="2">The sequence shown here is derived from an EMBL/GenBank/DDBJ whole genome shotgun (WGS) entry which is preliminary data.</text>
</comment>
<reference evidence="2 3" key="1">
    <citation type="submission" date="2021-01" db="EMBL/GenBank/DDBJ databases">
        <title>011410 draft genome.</title>
        <authorList>
            <person name="Lang L."/>
        </authorList>
    </citation>
    <scope>NUCLEOTIDE SEQUENCE [LARGE SCALE GENOMIC DNA]</scope>
    <source>
        <strain evidence="2 3">KCTC 42845</strain>
    </source>
</reference>
<dbReference type="PANTHER" id="PTHR42928">
    <property type="entry name" value="TRICARBOXYLATE-BINDING PROTEIN"/>
    <property type="match status" value="1"/>
</dbReference>